<evidence type="ECO:0000313" key="3">
    <source>
        <dbReference type="Proteomes" id="UP000738325"/>
    </source>
</evidence>
<feature type="compositionally biased region" description="Low complexity" evidence="1">
    <location>
        <begin position="137"/>
        <end position="163"/>
    </location>
</feature>
<feature type="region of interest" description="Disordered" evidence="1">
    <location>
        <begin position="249"/>
        <end position="297"/>
    </location>
</feature>
<proteinExistence type="predicted"/>
<reference evidence="2" key="1">
    <citation type="journal article" date="2020" name="Fungal Divers.">
        <title>Resolving the Mortierellaceae phylogeny through synthesis of multi-gene phylogenetics and phylogenomics.</title>
        <authorList>
            <person name="Vandepol N."/>
            <person name="Liber J."/>
            <person name="Desiro A."/>
            <person name="Na H."/>
            <person name="Kennedy M."/>
            <person name="Barry K."/>
            <person name="Grigoriev I.V."/>
            <person name="Miller A.N."/>
            <person name="O'Donnell K."/>
            <person name="Stajich J.E."/>
            <person name="Bonito G."/>
        </authorList>
    </citation>
    <scope>NUCLEOTIDE SEQUENCE</scope>
    <source>
        <strain evidence="2">REB-010B</strain>
    </source>
</reference>
<sequence length="587" mass="63670">MDDIAPDPSSLTHGAMQTTTDNPVPAPEVLLTRPFEKRSLAALEPEFVDSNDINGMAPSSAVLQCDFLVMDDAHNLDDKVDMSDRVQSSSLPMPPPPKRVRYSAGSKEHEPTASDFAQIEPIIHPEPNSTSDSPGARPTTTRSLSRSGPSSSSSSSTTTARSPMSRRRSIADMVPQSCHRRLVGTPMFVDGPGAFYVCGEPVDSSSAAFPLEGTVEEPAPTPAITAVYPGSSSVPAGAASHNLKQAQEEADTTMTMATDHPSSTTRHTNKTTPPLPPPLHHHSSASKSSSSLFISSPHPLPGHSRGCIGSGSYGYGSHSHSSTCGGSSGSHCNINSVKRGIQRPVRIQMLDSAESEMIIEQARRASVSDQVAEQLVEQARRMSSQSTKRNSMDDAMQEPFLDSTHHEADSDDVRDNDSDSDDVALPKEDPVIHDWDEEELEDEESGSETQSLTSGDAIPLPNPAFEKDKRRRSIKEDIRRAAAAAEGIESDFKPKNRMARARHGDAGIDRNDDDDLLLDPEREVAAMTEDQEAELHNVHLRLENQREFQDVASLDLGEYDAQDVNEDGRYGGAIEADDEGEDYWENR</sequence>
<feature type="compositionally biased region" description="Polar residues" evidence="1">
    <location>
        <begin position="9"/>
        <end position="22"/>
    </location>
</feature>
<feature type="region of interest" description="Disordered" evidence="1">
    <location>
        <begin position="1"/>
        <end position="26"/>
    </location>
</feature>
<dbReference type="EMBL" id="JAAAIP010000011">
    <property type="protein sequence ID" value="KAG0329744.1"/>
    <property type="molecule type" value="Genomic_DNA"/>
</dbReference>
<organism evidence="2 3">
    <name type="scientific">Dissophora globulifera</name>
    <dbReference type="NCBI Taxonomy" id="979702"/>
    <lineage>
        <taxon>Eukaryota</taxon>
        <taxon>Fungi</taxon>
        <taxon>Fungi incertae sedis</taxon>
        <taxon>Mucoromycota</taxon>
        <taxon>Mortierellomycotina</taxon>
        <taxon>Mortierellomycetes</taxon>
        <taxon>Mortierellales</taxon>
        <taxon>Mortierellaceae</taxon>
        <taxon>Dissophora</taxon>
    </lineage>
</organism>
<feature type="compositionally biased region" description="Acidic residues" evidence="1">
    <location>
        <begin position="575"/>
        <end position="587"/>
    </location>
</feature>
<feature type="compositionally biased region" description="Low complexity" evidence="1">
    <location>
        <begin position="285"/>
        <end position="297"/>
    </location>
</feature>
<feature type="compositionally biased region" description="Basic and acidic residues" evidence="1">
    <location>
        <begin position="405"/>
        <end position="417"/>
    </location>
</feature>
<feature type="region of interest" description="Disordered" evidence="1">
    <location>
        <begin position="559"/>
        <end position="587"/>
    </location>
</feature>
<comment type="caution">
    <text evidence="2">The sequence shown here is derived from an EMBL/GenBank/DDBJ whole genome shotgun (WGS) entry which is preliminary data.</text>
</comment>
<evidence type="ECO:0000313" key="2">
    <source>
        <dbReference type="EMBL" id="KAG0329744.1"/>
    </source>
</evidence>
<protein>
    <submittedName>
        <fullName evidence="2">Uncharacterized protein</fullName>
    </submittedName>
</protein>
<feature type="region of interest" description="Disordered" evidence="1">
    <location>
        <begin position="405"/>
        <end position="515"/>
    </location>
</feature>
<dbReference type="OrthoDB" id="2437765at2759"/>
<dbReference type="Proteomes" id="UP000738325">
    <property type="component" value="Unassembled WGS sequence"/>
</dbReference>
<accession>A0A9P6RY27</accession>
<name>A0A9P6RY27_9FUNG</name>
<feature type="compositionally biased region" description="Polar residues" evidence="1">
    <location>
        <begin position="252"/>
        <end position="272"/>
    </location>
</feature>
<dbReference type="AlphaFoldDB" id="A0A9P6RY27"/>
<feature type="region of interest" description="Disordered" evidence="1">
    <location>
        <begin position="79"/>
        <end position="173"/>
    </location>
</feature>
<feature type="compositionally biased region" description="Acidic residues" evidence="1">
    <location>
        <begin position="435"/>
        <end position="446"/>
    </location>
</feature>
<evidence type="ECO:0000256" key="1">
    <source>
        <dbReference type="SAM" id="MobiDB-lite"/>
    </source>
</evidence>
<feature type="compositionally biased region" description="Basic and acidic residues" evidence="1">
    <location>
        <begin position="424"/>
        <end position="434"/>
    </location>
</feature>
<keyword evidence="3" id="KW-1185">Reference proteome</keyword>
<gene>
    <name evidence="2" type="ORF">BGZ99_000479</name>
</gene>